<keyword evidence="7 8" id="KW-0472">Membrane</keyword>
<dbReference type="InterPro" id="IPR036739">
    <property type="entry name" value="SLC41_membr_dom_sf"/>
</dbReference>
<evidence type="ECO:0000256" key="5">
    <source>
        <dbReference type="ARBA" id="ARBA00022842"/>
    </source>
</evidence>
<organism evidence="10 11">
    <name type="scientific">Mycobacterium talmoniae</name>
    <dbReference type="NCBI Taxonomy" id="1858794"/>
    <lineage>
        <taxon>Bacteria</taxon>
        <taxon>Bacillati</taxon>
        <taxon>Actinomycetota</taxon>
        <taxon>Actinomycetes</taxon>
        <taxon>Mycobacteriales</taxon>
        <taxon>Mycobacteriaceae</taxon>
        <taxon>Mycobacterium</taxon>
    </lineage>
</organism>
<sequence length="95" mass="9822">MVAREFRVGLMLGLLLGSVAFVLASVVYNRSLGAVIGLSLLAVCTMAATVGGAMPLVARALHADPAVFSNPFISTFVDATGLVIYFLIAKAVLPI</sequence>
<evidence type="ECO:0000313" key="10">
    <source>
        <dbReference type="EMBL" id="PQM47118.1"/>
    </source>
</evidence>
<dbReference type="SUPFAM" id="SSF161093">
    <property type="entry name" value="MgtE membrane domain-like"/>
    <property type="match status" value="1"/>
</dbReference>
<dbReference type="AlphaFoldDB" id="A0A2S8BKG4"/>
<dbReference type="InterPro" id="IPR006667">
    <property type="entry name" value="SLC41_membr_dom"/>
</dbReference>
<comment type="subcellular location">
    <subcellularLocation>
        <location evidence="1">Membrane</location>
        <topology evidence="1">Multi-pass membrane protein</topology>
    </subcellularLocation>
</comment>
<comment type="similarity">
    <text evidence="2">Belongs to the SLC41A transporter family.</text>
</comment>
<keyword evidence="6 8" id="KW-1133">Transmembrane helix</keyword>
<accession>A0A2S8BKG4</accession>
<evidence type="ECO:0000256" key="1">
    <source>
        <dbReference type="ARBA" id="ARBA00004141"/>
    </source>
</evidence>
<dbReference type="Proteomes" id="UP000238296">
    <property type="component" value="Unassembled WGS sequence"/>
</dbReference>
<keyword evidence="3" id="KW-0813">Transport</keyword>
<feature type="domain" description="SLC41A/MgtE integral membrane" evidence="9">
    <location>
        <begin position="2"/>
        <end position="88"/>
    </location>
</feature>
<evidence type="ECO:0000313" key="11">
    <source>
        <dbReference type="Proteomes" id="UP000238296"/>
    </source>
</evidence>
<evidence type="ECO:0000259" key="9">
    <source>
        <dbReference type="Pfam" id="PF01769"/>
    </source>
</evidence>
<protein>
    <submittedName>
        <fullName evidence="10">Magnesium transporter MgtE</fullName>
    </submittedName>
</protein>
<proteinExistence type="inferred from homology"/>
<evidence type="ECO:0000256" key="8">
    <source>
        <dbReference type="SAM" id="Phobius"/>
    </source>
</evidence>
<feature type="transmembrane region" description="Helical" evidence="8">
    <location>
        <begin position="70"/>
        <end position="93"/>
    </location>
</feature>
<dbReference type="PANTHER" id="PTHR41394:SF8">
    <property type="entry name" value="MAGNESIUM TRANSPORTER MGTE"/>
    <property type="match status" value="1"/>
</dbReference>
<dbReference type="Gene3D" id="1.10.357.20">
    <property type="entry name" value="SLC41 divalent cation transporters, integral membrane domain"/>
    <property type="match status" value="1"/>
</dbReference>
<evidence type="ECO:0000256" key="4">
    <source>
        <dbReference type="ARBA" id="ARBA00022692"/>
    </source>
</evidence>
<gene>
    <name evidence="10" type="primary">mgtE</name>
    <name evidence="10" type="ORF">C1Y40_02700</name>
</gene>
<evidence type="ECO:0000256" key="6">
    <source>
        <dbReference type="ARBA" id="ARBA00022989"/>
    </source>
</evidence>
<name>A0A2S8BKG4_9MYCO</name>
<comment type="caution">
    <text evidence="10">The sequence shown here is derived from an EMBL/GenBank/DDBJ whole genome shotgun (WGS) entry which is preliminary data.</text>
</comment>
<dbReference type="GO" id="GO:0016020">
    <property type="term" value="C:membrane"/>
    <property type="evidence" value="ECO:0007669"/>
    <property type="project" value="UniProtKB-SubCell"/>
</dbReference>
<evidence type="ECO:0000256" key="3">
    <source>
        <dbReference type="ARBA" id="ARBA00022448"/>
    </source>
</evidence>
<dbReference type="EMBL" id="PPEA01000391">
    <property type="protein sequence ID" value="PQM47118.1"/>
    <property type="molecule type" value="Genomic_DNA"/>
</dbReference>
<keyword evidence="5" id="KW-0460">Magnesium</keyword>
<dbReference type="PANTHER" id="PTHR41394">
    <property type="entry name" value="MAGNESIUM TRANSPORTER MGTE"/>
    <property type="match status" value="1"/>
</dbReference>
<evidence type="ECO:0000256" key="7">
    <source>
        <dbReference type="ARBA" id="ARBA00023136"/>
    </source>
</evidence>
<dbReference type="GO" id="GO:0008324">
    <property type="term" value="F:monoatomic cation transmembrane transporter activity"/>
    <property type="evidence" value="ECO:0007669"/>
    <property type="project" value="InterPro"/>
</dbReference>
<feature type="transmembrane region" description="Helical" evidence="8">
    <location>
        <begin position="34"/>
        <end position="58"/>
    </location>
</feature>
<dbReference type="Pfam" id="PF01769">
    <property type="entry name" value="MgtE"/>
    <property type="match status" value="1"/>
</dbReference>
<keyword evidence="4 8" id="KW-0812">Transmembrane</keyword>
<reference evidence="10 11" key="1">
    <citation type="journal article" date="2017" name="Int. J. Syst. Evol. Microbiol.">
        <title>Mycobacterium talmoniae sp. nov., a slowly growing mycobacterium isolated from human respiratory samples.</title>
        <authorList>
            <person name="Davidson R.M."/>
            <person name="DeGroote M.A."/>
            <person name="Marola J.L."/>
            <person name="Buss S."/>
            <person name="Jones V."/>
            <person name="McNeil M.R."/>
            <person name="Freifeld A.G."/>
            <person name="Elaine Epperson L."/>
            <person name="Hasan N.A."/>
            <person name="Jackson M."/>
            <person name="Iwen P.C."/>
            <person name="Salfinger M."/>
            <person name="Strong M."/>
        </authorList>
    </citation>
    <scope>NUCLEOTIDE SEQUENCE [LARGE SCALE GENOMIC DNA]</scope>
    <source>
        <strain evidence="10 11">ATCC BAA-2683</strain>
    </source>
</reference>
<evidence type="ECO:0000256" key="2">
    <source>
        <dbReference type="ARBA" id="ARBA00009749"/>
    </source>
</evidence>